<dbReference type="PROSITE" id="PS51444">
    <property type="entry name" value="FH2"/>
    <property type="match status" value="1"/>
</dbReference>
<protein>
    <recommendedName>
        <fullName evidence="2">Formin-like protein</fullName>
    </recommendedName>
</protein>
<feature type="compositionally biased region" description="Pro residues" evidence="3">
    <location>
        <begin position="463"/>
        <end position="477"/>
    </location>
</feature>
<dbReference type="PANTHER" id="PTHR23213">
    <property type="entry name" value="FORMIN-RELATED"/>
    <property type="match status" value="1"/>
</dbReference>
<feature type="compositionally biased region" description="Polar residues" evidence="3">
    <location>
        <begin position="357"/>
        <end position="372"/>
    </location>
</feature>
<evidence type="ECO:0000313" key="7">
    <source>
        <dbReference type="RefSeq" id="XP_021282906.1"/>
    </source>
</evidence>
<dbReference type="GO" id="GO:0051015">
    <property type="term" value="F:actin filament binding"/>
    <property type="evidence" value="ECO:0007669"/>
    <property type="project" value="InterPro"/>
</dbReference>
<dbReference type="Proteomes" id="UP000504621">
    <property type="component" value="Unplaced"/>
</dbReference>
<feature type="compositionally biased region" description="Low complexity" evidence="3">
    <location>
        <begin position="452"/>
        <end position="462"/>
    </location>
</feature>
<dbReference type="GeneID" id="110415551"/>
<proteinExistence type="inferred from homology"/>
<dbReference type="OrthoDB" id="1668162at2759"/>
<name>A0A6J1A832_9ROSI</name>
<feature type="region of interest" description="Disordered" evidence="3">
    <location>
        <begin position="415"/>
        <end position="512"/>
    </location>
</feature>
<evidence type="ECO:0000256" key="2">
    <source>
        <dbReference type="RuleBase" id="RU361260"/>
    </source>
</evidence>
<feature type="region of interest" description="Disordered" evidence="3">
    <location>
        <begin position="357"/>
        <end position="403"/>
    </location>
</feature>
<feature type="transmembrane region" description="Helical" evidence="4">
    <location>
        <begin position="160"/>
        <end position="183"/>
    </location>
</feature>
<dbReference type="Pfam" id="PF02181">
    <property type="entry name" value="FH2"/>
    <property type="match status" value="1"/>
</dbReference>
<evidence type="ECO:0000256" key="4">
    <source>
        <dbReference type="SAM" id="Phobius"/>
    </source>
</evidence>
<feature type="domain" description="FH2" evidence="5">
    <location>
        <begin position="501"/>
        <end position="923"/>
    </location>
</feature>
<dbReference type="AlphaFoldDB" id="A0A6J1A832"/>
<keyword evidence="4" id="KW-0472">Membrane</keyword>
<dbReference type="SUPFAM" id="SSF101447">
    <property type="entry name" value="Formin homology 2 domain (FH2 domain)"/>
    <property type="match status" value="1"/>
</dbReference>
<reference evidence="7" key="1">
    <citation type="submission" date="2025-08" db="UniProtKB">
        <authorList>
            <consortium name="RefSeq"/>
        </authorList>
    </citation>
    <scope>IDENTIFICATION</scope>
    <source>
        <tissue evidence="7">Leaf</tissue>
    </source>
</reference>
<dbReference type="PANTHER" id="PTHR23213:SF177">
    <property type="entry name" value="FORMIN-LIKE PROTEIN 11"/>
    <property type="match status" value="1"/>
</dbReference>
<dbReference type="GO" id="GO:0045010">
    <property type="term" value="P:actin nucleation"/>
    <property type="evidence" value="ECO:0007669"/>
    <property type="project" value="InterPro"/>
</dbReference>
<evidence type="ECO:0000256" key="1">
    <source>
        <dbReference type="ARBA" id="ARBA00025793"/>
    </source>
</evidence>
<gene>
    <name evidence="7" type="primary">LOC110415551</name>
</gene>
<dbReference type="SMART" id="SM00498">
    <property type="entry name" value="FH2"/>
    <property type="match status" value="1"/>
</dbReference>
<dbReference type="InterPro" id="IPR015425">
    <property type="entry name" value="FH2_Formin"/>
</dbReference>
<evidence type="ECO:0000259" key="5">
    <source>
        <dbReference type="PROSITE" id="PS51444"/>
    </source>
</evidence>
<organism evidence="6 7">
    <name type="scientific">Herrania umbratica</name>
    <dbReference type="NCBI Taxonomy" id="108875"/>
    <lineage>
        <taxon>Eukaryota</taxon>
        <taxon>Viridiplantae</taxon>
        <taxon>Streptophyta</taxon>
        <taxon>Embryophyta</taxon>
        <taxon>Tracheophyta</taxon>
        <taxon>Spermatophyta</taxon>
        <taxon>Magnoliopsida</taxon>
        <taxon>eudicotyledons</taxon>
        <taxon>Gunneridae</taxon>
        <taxon>Pentapetalae</taxon>
        <taxon>rosids</taxon>
        <taxon>malvids</taxon>
        <taxon>Malvales</taxon>
        <taxon>Malvaceae</taxon>
        <taxon>Byttnerioideae</taxon>
        <taxon>Herrania</taxon>
    </lineage>
</organism>
<dbReference type="InterPro" id="IPR042201">
    <property type="entry name" value="FH2_Formin_sf"/>
</dbReference>
<dbReference type="RefSeq" id="XP_021282906.1">
    <property type="nucleotide sequence ID" value="XM_021427231.1"/>
</dbReference>
<keyword evidence="4" id="KW-1133">Transmembrane helix</keyword>
<dbReference type="Gene3D" id="1.20.58.2220">
    <property type="entry name" value="Formin, FH2 domain"/>
    <property type="match status" value="1"/>
</dbReference>
<sequence length="923" mass="101202">MGYSSQILYMIFIIFLLISLDSSHILSADAFLDAAGGFTVHGLQQFYFMEESGGNQNKIEKVSGQDENEQKEALIVQKFRALLGLKSTKGRIPLNGAAECFSPSPSPSPNSIEAETSVPAPAPALPMHTHFHSPPPRSSTMPLPKRIHKENADKGRVRRILVPVLVSAGAAFLACLVGLICFCGKIRKHRKKSTKPILTYCRKGRIRGKSQYTSSQNSTSNVSLNPSLDLFYLNTLGVGLEQQPACLKQSAETEKTSTIDKREESNKEVAILESDNASSSSTREITSVHEDVESARYDSDGGHCSPPDKVIPIECHSSDDESFHSFADSRSSNVRLSNASAGSLSDTSEIPLNVTKVSTSPQHSFVSPSMSPAMSGRVDSPDCQKNFTPPPPPPPPPLPPVVLISPLNSSLSATKARLKASSSSTLLDITPARNSDSSSGSNRNQANPSDIPLSPQKPSKSLPSPPGIPPPPCPPPFLKGNNNPVKGPPPPPTHLPQYTPMGKDGAPLPKLKPLHWDKVRAAPDRSMVWDKLRSSSFELDEEMMESLFGYNIHNSMKNDETKSKTPSPSQHVLEPKRLQNITILLKALNVTVEQACNALMKGNGLVLQQLEALVKMAPTKEEETKLSSYKGDINELGSAEKFVKVVLSIPFAFLRAEAMLYRETFEDEVIHLKNSFSMLEEACKDLRSSRLFLKLLEAVLKTGNRMNVGTIRGGAIAFKLDALLKLADVKGTDGKTTLLHFVVQEIIRSEGIRVSDSIMGKINQRNKSRTAEEKEEDYRRMGLDLVSGLSTELYHVKKTATLDLDVLASSVSNLSGGKSKLQQLVQEELSTDEKSGNFVRSMNSFLNYAEKNLKELQEDEHRVLLQVTEITEYFHGDVSKLDEANPLRIFVIVRDFLGMLDHVCKELRSLKVPSSPSPLAPFR</sequence>
<keyword evidence="6" id="KW-1185">Reference proteome</keyword>
<feature type="compositionally biased region" description="Low complexity" evidence="3">
    <location>
        <begin position="433"/>
        <end position="444"/>
    </location>
</feature>
<evidence type="ECO:0000256" key="3">
    <source>
        <dbReference type="SAM" id="MobiDB-lite"/>
    </source>
</evidence>
<dbReference type="InterPro" id="IPR027643">
    <property type="entry name" value="Formin-like_plant"/>
</dbReference>
<comment type="similarity">
    <text evidence="1">Belongs to the formin-like family. Class-I subfamily.</text>
</comment>
<keyword evidence="4" id="KW-0812">Transmembrane</keyword>
<evidence type="ECO:0000313" key="6">
    <source>
        <dbReference type="Proteomes" id="UP000504621"/>
    </source>
</evidence>
<feature type="transmembrane region" description="Helical" evidence="4">
    <location>
        <begin position="7"/>
        <end position="26"/>
    </location>
</feature>
<feature type="compositionally biased region" description="Pro residues" evidence="3">
    <location>
        <begin position="388"/>
        <end position="400"/>
    </location>
</feature>
<accession>A0A6J1A832</accession>